<evidence type="ECO:0000313" key="2">
    <source>
        <dbReference type="Proteomes" id="UP000005446"/>
    </source>
</evidence>
<protein>
    <submittedName>
        <fullName evidence="1">Uncharacterized protein</fullName>
    </submittedName>
</protein>
<dbReference type="Proteomes" id="UP000005446">
    <property type="component" value="Unassembled WGS sequence"/>
</dbReference>
<comment type="caution">
    <text evidence="1">The sequence shown here is derived from an EMBL/GenBank/DDBJ whole genome shotgun (WGS) entry which is preliminary data.</text>
</comment>
<dbReference type="AlphaFoldDB" id="H0ER81"/>
<keyword evidence="2" id="KW-1185">Reference proteome</keyword>
<dbReference type="HOGENOM" id="CLU_2758008_0_0_1"/>
<proteinExistence type="predicted"/>
<organism evidence="1 2">
    <name type="scientific">Glarea lozoyensis (strain ATCC 74030 / MF5533)</name>
    <dbReference type="NCBI Taxonomy" id="1104152"/>
    <lineage>
        <taxon>Eukaryota</taxon>
        <taxon>Fungi</taxon>
        <taxon>Dikarya</taxon>
        <taxon>Ascomycota</taxon>
        <taxon>Pezizomycotina</taxon>
        <taxon>Leotiomycetes</taxon>
        <taxon>Helotiales</taxon>
        <taxon>Helotiaceae</taxon>
        <taxon>Glarea</taxon>
    </lineage>
</organism>
<reference evidence="1 2" key="1">
    <citation type="journal article" date="2012" name="Eukaryot. Cell">
        <title>Genome sequence of the fungus Glarea lozoyensis: the first genome sequence of a species from the Helotiaceae family.</title>
        <authorList>
            <person name="Youssar L."/>
            <person name="Gruening B.A."/>
            <person name="Erxleben A."/>
            <person name="Guenther S."/>
            <person name="Huettel W."/>
        </authorList>
    </citation>
    <scope>NUCLEOTIDE SEQUENCE [LARGE SCALE GENOMIC DNA]</scope>
    <source>
        <strain evidence="2">ATCC 74030 / MF5533</strain>
    </source>
</reference>
<dbReference type="EMBL" id="AGUE01000134">
    <property type="protein sequence ID" value="EHK98909.1"/>
    <property type="molecule type" value="Genomic_DNA"/>
</dbReference>
<sequence>MSTRYAVIGNIVELTAGNTILINTPRGSGNRLEWYENYEEVTQRFPTIYFRFHHLMAWKLELAERFRSRV</sequence>
<name>H0ER81_GLAL7</name>
<accession>H0ER81</accession>
<evidence type="ECO:0000313" key="1">
    <source>
        <dbReference type="EMBL" id="EHK98909.1"/>
    </source>
</evidence>
<dbReference type="InParanoid" id="H0ER81"/>
<gene>
    <name evidence="1" type="ORF">M7I_5199</name>
</gene>